<keyword evidence="3" id="KW-1185">Reference proteome</keyword>
<evidence type="ECO:0000313" key="3">
    <source>
        <dbReference type="Proteomes" id="UP000683360"/>
    </source>
</evidence>
<comment type="caution">
    <text evidence="2">The sequence shown here is derived from an EMBL/GenBank/DDBJ whole genome shotgun (WGS) entry which is preliminary data.</text>
</comment>
<accession>A0A8S3U8V4</accession>
<dbReference type="OrthoDB" id="10465095at2759"/>
<reference evidence="2" key="1">
    <citation type="submission" date="2021-03" db="EMBL/GenBank/DDBJ databases">
        <authorList>
            <person name="Bekaert M."/>
        </authorList>
    </citation>
    <scope>NUCLEOTIDE SEQUENCE</scope>
</reference>
<feature type="compositionally biased region" description="Low complexity" evidence="1">
    <location>
        <begin position="261"/>
        <end position="281"/>
    </location>
</feature>
<sequence length="454" mass="49663">MDVFKEYNHIFLTTVLLISNFSTFAVAVCTLPTELHNSVWNYQYTDLSNNAQTTTLTFGRTTLAEPSNIRLNALGTILNAWTCISNLTLSSTVSVAVFKSDESYSDFNANTTWVYICMKLTKVADDLFYFYLLSDEDSSVYPKESISIKQIRTLKKSGSSTTLPSDVSLCEPCDSSCEGATTETTSLKTTQNTTLPSTSSEIDITLNITSTETTQKTTTQSNSTEMMTATEFTLLETTQKTTAQSTSTEMVASTEMTPLETTQRTTAQSTSTEMVTSTEMTPLETTQKITSQSPSTDMIISTEMNSLEKTQKTTAQSSMGTTTEKKSTQNTPLPSTSTNLVTTIQQTTVHIMVGVTETNGDINVVNTDVEDKTTMDTQSTDATCSLPQDLINTAWEYNYTNVKDNTEQSTTLNFATTTLQSSAINLDAKGTTIDDWTCINSLGISDTEAVVVFK</sequence>
<proteinExistence type="predicted"/>
<dbReference type="AlphaFoldDB" id="A0A8S3U8V4"/>
<evidence type="ECO:0000256" key="1">
    <source>
        <dbReference type="SAM" id="MobiDB-lite"/>
    </source>
</evidence>
<protein>
    <submittedName>
        <fullName evidence="2">Uncharacterized protein</fullName>
    </submittedName>
</protein>
<dbReference type="EMBL" id="CAJPWZ010002515">
    <property type="protein sequence ID" value="CAG2239342.1"/>
    <property type="molecule type" value="Genomic_DNA"/>
</dbReference>
<feature type="region of interest" description="Disordered" evidence="1">
    <location>
        <begin position="240"/>
        <end position="295"/>
    </location>
</feature>
<dbReference type="Proteomes" id="UP000683360">
    <property type="component" value="Unassembled WGS sequence"/>
</dbReference>
<gene>
    <name evidence="2" type="ORF">MEDL_51705</name>
</gene>
<evidence type="ECO:0000313" key="2">
    <source>
        <dbReference type="EMBL" id="CAG2239342.1"/>
    </source>
</evidence>
<feature type="region of interest" description="Disordered" evidence="1">
    <location>
        <begin position="308"/>
        <end position="337"/>
    </location>
</feature>
<name>A0A8S3U8V4_MYTED</name>
<feature type="compositionally biased region" description="Polar residues" evidence="1">
    <location>
        <begin position="249"/>
        <end position="260"/>
    </location>
</feature>
<organism evidence="2 3">
    <name type="scientific">Mytilus edulis</name>
    <name type="common">Blue mussel</name>
    <dbReference type="NCBI Taxonomy" id="6550"/>
    <lineage>
        <taxon>Eukaryota</taxon>
        <taxon>Metazoa</taxon>
        <taxon>Spiralia</taxon>
        <taxon>Lophotrochozoa</taxon>
        <taxon>Mollusca</taxon>
        <taxon>Bivalvia</taxon>
        <taxon>Autobranchia</taxon>
        <taxon>Pteriomorphia</taxon>
        <taxon>Mytilida</taxon>
        <taxon>Mytiloidea</taxon>
        <taxon>Mytilidae</taxon>
        <taxon>Mytilinae</taxon>
        <taxon>Mytilus</taxon>
    </lineage>
</organism>
<feature type="compositionally biased region" description="Polar residues" evidence="1">
    <location>
        <begin position="283"/>
        <end position="295"/>
    </location>
</feature>